<evidence type="ECO:0000256" key="4">
    <source>
        <dbReference type="SAM" id="Coils"/>
    </source>
</evidence>
<feature type="coiled-coil region" evidence="4">
    <location>
        <begin position="268"/>
        <end position="351"/>
    </location>
</feature>
<evidence type="ECO:0000256" key="2">
    <source>
        <dbReference type="ARBA" id="ARBA00018687"/>
    </source>
</evidence>
<keyword evidence="3 4" id="KW-0175">Coiled coil</keyword>
<dbReference type="PANTHER" id="PTHR45916:SF1">
    <property type="entry name" value="STRUCTURAL MAINTENANCE OF CHROMOSOMES PROTEIN 5"/>
    <property type="match status" value="1"/>
</dbReference>
<evidence type="ECO:0000313" key="6">
    <source>
        <dbReference type="EMBL" id="CAL7950406.1"/>
    </source>
</evidence>
<feature type="domain" description="RecF/RecN/SMC N-terminal" evidence="5">
    <location>
        <begin position="11"/>
        <end position="997"/>
    </location>
</feature>
<protein>
    <recommendedName>
        <fullName evidence="2">Structural maintenance of chromosomes protein 5</fullName>
    </recommendedName>
</protein>
<name>A0ABP1PCX8_XYLVO</name>
<gene>
    <name evidence="6" type="ORF">XYLVIOL_LOCUS9939</name>
</gene>
<feature type="coiled-coil region" evidence="4">
    <location>
        <begin position="739"/>
        <end position="780"/>
    </location>
</feature>
<comment type="similarity">
    <text evidence="1">Belongs to the SMC family. SMC5 subfamily.</text>
</comment>
<comment type="caution">
    <text evidence="6">The sequence shown here is derived from an EMBL/GenBank/DDBJ whole genome shotgun (WGS) entry which is preliminary data.</text>
</comment>
<dbReference type="InterPro" id="IPR027417">
    <property type="entry name" value="P-loop_NTPase"/>
</dbReference>
<evidence type="ECO:0000259" key="5">
    <source>
        <dbReference type="Pfam" id="PF02463"/>
    </source>
</evidence>
<reference evidence="6 7" key="1">
    <citation type="submission" date="2024-08" db="EMBL/GenBank/DDBJ databases">
        <authorList>
            <person name="Will J Nash"/>
            <person name="Angela Man"/>
            <person name="Seanna McTaggart"/>
            <person name="Kendall Baker"/>
            <person name="Tom Barker"/>
            <person name="Leah Catchpole"/>
            <person name="Alex Durrant"/>
            <person name="Karim Gharbi"/>
            <person name="Naomi Irish"/>
            <person name="Gemy Kaithakottil"/>
            <person name="Debby Ku"/>
            <person name="Aaliyah Providence"/>
            <person name="Felix Shaw"/>
            <person name="David Swarbreck"/>
            <person name="Chris Watkins"/>
            <person name="Ann M. McCartney"/>
            <person name="Giulio Formenti"/>
            <person name="Alice Mouton"/>
            <person name="Noel Vella"/>
            <person name="Bjorn M von Reumont"/>
            <person name="Adriana Vella"/>
            <person name="Wilfried Haerty"/>
        </authorList>
    </citation>
    <scope>NUCLEOTIDE SEQUENCE [LARGE SCALE GENOMIC DNA]</scope>
</reference>
<dbReference type="Gene3D" id="3.40.50.300">
    <property type="entry name" value="P-loop containing nucleotide triphosphate hydrolases"/>
    <property type="match status" value="2"/>
</dbReference>
<feature type="coiled-coil region" evidence="4">
    <location>
        <begin position="839"/>
        <end position="873"/>
    </location>
</feature>
<dbReference type="Pfam" id="PF02463">
    <property type="entry name" value="SMC_N"/>
    <property type="match status" value="1"/>
</dbReference>
<evidence type="ECO:0000256" key="3">
    <source>
        <dbReference type="ARBA" id="ARBA00023054"/>
    </source>
</evidence>
<dbReference type="InterPro" id="IPR003395">
    <property type="entry name" value="RecF/RecN/SMC_N"/>
</dbReference>
<feature type="coiled-coil region" evidence="4">
    <location>
        <begin position="610"/>
        <end position="696"/>
    </location>
</feature>
<proteinExistence type="inferred from homology"/>
<dbReference type="SUPFAM" id="SSF52540">
    <property type="entry name" value="P-loop containing nucleoside triphosphate hydrolases"/>
    <property type="match status" value="2"/>
</dbReference>
<organism evidence="6 7">
    <name type="scientific">Xylocopa violacea</name>
    <name type="common">Violet carpenter bee</name>
    <name type="synonym">Apis violacea</name>
    <dbReference type="NCBI Taxonomy" id="135666"/>
    <lineage>
        <taxon>Eukaryota</taxon>
        <taxon>Metazoa</taxon>
        <taxon>Ecdysozoa</taxon>
        <taxon>Arthropoda</taxon>
        <taxon>Hexapoda</taxon>
        <taxon>Insecta</taxon>
        <taxon>Pterygota</taxon>
        <taxon>Neoptera</taxon>
        <taxon>Endopterygota</taxon>
        <taxon>Hymenoptera</taxon>
        <taxon>Apocrita</taxon>
        <taxon>Aculeata</taxon>
        <taxon>Apoidea</taxon>
        <taxon>Anthophila</taxon>
        <taxon>Apidae</taxon>
        <taxon>Xylocopa</taxon>
        <taxon>Xylocopa</taxon>
    </lineage>
</organism>
<evidence type="ECO:0000313" key="7">
    <source>
        <dbReference type="Proteomes" id="UP001642520"/>
    </source>
</evidence>
<dbReference type="EMBL" id="CAXAJV020001300">
    <property type="protein sequence ID" value="CAL7950406.1"/>
    <property type="molecule type" value="Genomic_DNA"/>
</dbReference>
<dbReference type="PANTHER" id="PTHR45916">
    <property type="entry name" value="STRUCTURAL MAINTENANCE OF CHROMOSOMES PROTEIN 5"/>
    <property type="match status" value="1"/>
</dbReference>
<feature type="coiled-coil region" evidence="4">
    <location>
        <begin position="390"/>
        <end position="417"/>
    </location>
</feature>
<sequence>MSNSYIDKGIITYLYLENFVTYSKVSVKPGRYLNVIIGPNGTGKSTIVCALVLGLGGKPTTIGRAIHVADYIKSGCEEAKIEIHLTNGRKNDVVIRREFNIRGKSLWFLNETPSSMKEIQDVTKKFNIQVDNLCQFLPQDKVQDFSKMNAQELLENTERSVGDPMILEHHKQLIDYGANQKEFKEQIENKKKLLIEKTQIYDSLKESVNSIKERKLIKKEIVALKQKKAWLLYEQKRRELCKLKKKKETAASKVQSLEAELKPITDVINKIKSEIDLLQSTASDYKNKVNNRTVKLKKMMDDILECENKIRFCENECKQRIETEKARDHDIEVAQQQKNKLDNDLSLMLKDIGSEELLMKQRQEALTNVEKKRDIINILTSNGSTLKQQEERLYVEIKAQESELQHLNIETKRLQLLSEKSNDTYKAVEWLRKNRNKFSSHIHEPMLLNINVTNISYAKYLETIISFRDLIAFVCEDKSDMNMLLHYLRDELQLQVNVVHSDPAKHVSMEPNIPLERLKPYGFTHYLVSLIEAPSTVMKYLVTMYNLNNIPIGTNQVDDNIDNIPNLRCYFSRNNIYSVNKSKYTGEKSIGMQPVSGTRMLSIVADRSRVLNIEEKLKVLREKRSDVLNKLKETDKEVNEINEELEKCRAKRNKYQQDLQQIQTLKSRISMVQKKIEDLQNERTSIERIKESFTKNIKVILDKQLKVYKSYNFLLEESFKSITANEQTELALKLHKRTLRAKINDSQDLRDKLKVAEDNMKQLNQELQPMKHEVQRIFNEALKTTNGVSPSEPEFAPINKIFGKLPPTMEEINNKLNIAQAKVFCMGNNVDGENILRQYEEVEKEIHHLKDFIEKTTKQLETTTQNIETLRQQWLEPLLETIERINFNFSMYFSEMGCVGEVILAQPENNMNFNQYGIKIMVKFRDTDQLQELTRYHQSGGERAVTTAIYMISLQELSRVPFRCVDEINQGMDAANERRVFNLLVKMTGRPNSSQYFLLTPKLLPDLQYSDTVTVHCVFNGPFMISHTEFDTEEYCKKLVNMMEKEIEVDD</sequence>
<dbReference type="Proteomes" id="UP001642520">
    <property type="component" value="Unassembled WGS sequence"/>
</dbReference>
<evidence type="ECO:0000256" key="1">
    <source>
        <dbReference type="ARBA" id="ARBA00010171"/>
    </source>
</evidence>
<keyword evidence="7" id="KW-1185">Reference proteome</keyword>
<accession>A0ABP1PCX8</accession>